<accession>A0A5E7YM95</accession>
<organism evidence="1 2">
    <name type="scientific">Sphingomonas aurantiaca</name>
    <dbReference type="NCBI Taxonomy" id="185949"/>
    <lineage>
        <taxon>Bacteria</taxon>
        <taxon>Pseudomonadati</taxon>
        <taxon>Pseudomonadota</taxon>
        <taxon>Alphaproteobacteria</taxon>
        <taxon>Sphingomonadales</taxon>
        <taxon>Sphingomonadaceae</taxon>
        <taxon>Sphingomonas</taxon>
    </lineage>
</organism>
<evidence type="ECO:0000313" key="1">
    <source>
        <dbReference type="EMBL" id="VVT06334.1"/>
    </source>
</evidence>
<dbReference type="EMBL" id="CABVLI010000032">
    <property type="protein sequence ID" value="VVT06334.1"/>
    <property type="molecule type" value="Genomic_DNA"/>
</dbReference>
<gene>
    <name evidence="1" type="ORF">SPHINGO391_380055</name>
</gene>
<sequence length="60" mass="7052">MKRASRIRWRTFLAMDGIFLPAIERFTGWTFLKGSGLYRSRLFDCSKNSDVCNYKGRTLI</sequence>
<dbReference type="Proteomes" id="UP000326857">
    <property type="component" value="Unassembled WGS sequence"/>
</dbReference>
<protein>
    <submittedName>
        <fullName evidence="1">Uncharacterized protein</fullName>
    </submittedName>
</protein>
<dbReference type="AlphaFoldDB" id="A0A5E7YM95"/>
<evidence type="ECO:0000313" key="2">
    <source>
        <dbReference type="Proteomes" id="UP000326857"/>
    </source>
</evidence>
<reference evidence="1 2" key="1">
    <citation type="submission" date="2019-09" db="EMBL/GenBank/DDBJ databases">
        <authorList>
            <person name="Dittami M. S."/>
        </authorList>
    </citation>
    <scope>NUCLEOTIDE SEQUENCE [LARGE SCALE GENOMIC DNA]</scope>
    <source>
        <strain evidence="1">SPHINGO391</strain>
    </source>
</reference>
<name>A0A5E7YM95_9SPHN</name>
<proteinExistence type="predicted"/>